<protein>
    <submittedName>
        <fullName evidence="1">Uncharacterized protein</fullName>
    </submittedName>
</protein>
<evidence type="ECO:0000313" key="1">
    <source>
        <dbReference type="EMBL" id="JAA87795.1"/>
    </source>
</evidence>
<reference evidence="1" key="2">
    <citation type="submission" date="2013-05" db="EMBL/GenBank/DDBJ databases">
        <authorList>
            <person name="Carter J.-M."/>
            <person name="Baker S.C."/>
            <person name="Pink R."/>
            <person name="Carter D.R.F."/>
            <person name="Collins A."/>
            <person name="Tomlin J."/>
            <person name="Gibbs M."/>
            <person name="Breuker C.J."/>
        </authorList>
    </citation>
    <scope>NUCLEOTIDE SEQUENCE</scope>
    <source>
        <tissue evidence="1">Ovary</tissue>
    </source>
</reference>
<proteinExistence type="predicted"/>
<accession>S4PJY5</accession>
<dbReference type="EMBL" id="GAIX01004765">
    <property type="protein sequence ID" value="JAA87795.1"/>
    <property type="molecule type" value="Transcribed_RNA"/>
</dbReference>
<dbReference type="AlphaFoldDB" id="S4PJY5"/>
<reference evidence="1" key="1">
    <citation type="journal article" date="2013" name="BMC Genomics">
        <title>Unscrambling butterfly oogenesis.</title>
        <authorList>
            <person name="Carter J.M."/>
            <person name="Baker S.C."/>
            <person name="Pink R."/>
            <person name="Carter D.R."/>
            <person name="Collins A."/>
            <person name="Tomlin J."/>
            <person name="Gibbs M."/>
            <person name="Breuker C.J."/>
        </authorList>
    </citation>
    <scope>NUCLEOTIDE SEQUENCE</scope>
    <source>
        <tissue evidence="1">Ovary</tissue>
    </source>
</reference>
<sequence length="76" mass="8487">MKWYRIFPSFPLLINHSGPSTHIRSGIILTPSHPGLCYLTGTSQVIYSLEYLCTSVLYIVSDIQVSKKTTSVKKGL</sequence>
<organism evidence="1">
    <name type="scientific">Pararge aegeria</name>
    <name type="common">speckled wood butterfly</name>
    <dbReference type="NCBI Taxonomy" id="116150"/>
    <lineage>
        <taxon>Eukaryota</taxon>
        <taxon>Metazoa</taxon>
        <taxon>Ecdysozoa</taxon>
        <taxon>Arthropoda</taxon>
        <taxon>Hexapoda</taxon>
        <taxon>Insecta</taxon>
        <taxon>Pterygota</taxon>
        <taxon>Neoptera</taxon>
        <taxon>Endopterygota</taxon>
        <taxon>Lepidoptera</taxon>
        <taxon>Glossata</taxon>
        <taxon>Ditrysia</taxon>
        <taxon>Papilionoidea</taxon>
        <taxon>Nymphalidae</taxon>
        <taxon>Satyrinae</taxon>
        <taxon>Satyrini</taxon>
        <taxon>Parargina</taxon>
        <taxon>Pararge</taxon>
    </lineage>
</organism>
<name>S4PJY5_9NEOP</name>